<proteinExistence type="predicted"/>
<protein>
    <submittedName>
        <fullName evidence="1">Uncharacterized protein</fullName>
    </submittedName>
</protein>
<reference evidence="1" key="1">
    <citation type="journal article" date="2013" name="Genome Biol.">
        <title>Draft genome of the mountain pine beetle, Dendroctonus ponderosae Hopkins, a major forest pest.</title>
        <authorList>
            <person name="Keeling C.I."/>
            <person name="Yuen M.M."/>
            <person name="Liao N.Y."/>
            <person name="Docking T.R."/>
            <person name="Chan S.K."/>
            <person name="Taylor G.A."/>
            <person name="Palmquist D.L."/>
            <person name="Jackman S.D."/>
            <person name="Nguyen A."/>
            <person name="Li M."/>
            <person name="Henderson H."/>
            <person name="Janes J.K."/>
            <person name="Zhao Y."/>
            <person name="Pandoh P."/>
            <person name="Moore R."/>
            <person name="Sperling F.A."/>
            <person name="Huber D.P."/>
            <person name="Birol I."/>
            <person name="Jones S.J."/>
            <person name="Bohlmann J."/>
        </authorList>
    </citation>
    <scope>NUCLEOTIDE SEQUENCE</scope>
</reference>
<organism evidence="1">
    <name type="scientific">Dendroctonus ponderosae</name>
    <name type="common">Mountain pine beetle</name>
    <dbReference type="NCBI Taxonomy" id="77166"/>
    <lineage>
        <taxon>Eukaryota</taxon>
        <taxon>Metazoa</taxon>
        <taxon>Ecdysozoa</taxon>
        <taxon>Arthropoda</taxon>
        <taxon>Hexapoda</taxon>
        <taxon>Insecta</taxon>
        <taxon>Pterygota</taxon>
        <taxon>Neoptera</taxon>
        <taxon>Endopterygota</taxon>
        <taxon>Coleoptera</taxon>
        <taxon>Polyphaga</taxon>
        <taxon>Cucujiformia</taxon>
        <taxon>Curculionidae</taxon>
        <taxon>Scolytinae</taxon>
        <taxon>Dendroctonus</taxon>
    </lineage>
</organism>
<dbReference type="HOGENOM" id="CLU_2690361_0_0_1"/>
<dbReference type="EMBL" id="KB740636">
    <property type="protein sequence ID" value="ENN79812.1"/>
    <property type="molecule type" value="Genomic_DNA"/>
</dbReference>
<evidence type="ECO:0000313" key="1">
    <source>
        <dbReference type="EMBL" id="ENN79812.1"/>
    </source>
</evidence>
<accession>N6UM73</accession>
<dbReference type="AlphaFoldDB" id="N6UM73"/>
<feature type="non-terminal residue" evidence="1">
    <location>
        <position position="1"/>
    </location>
</feature>
<sequence length="74" mass="8363">MLYALPEEEAYVTILSTCPCERDVHYVITTDGRITDWAPRGHEQIVPLDRPSMEPGPTCKLHFSEVSISQGFVK</sequence>
<gene>
    <name evidence="1" type="ORF">YQE_03746</name>
</gene>
<dbReference type="OrthoDB" id="2142040at2759"/>
<name>N6UM73_DENPD</name>